<evidence type="ECO:0000313" key="1">
    <source>
        <dbReference type="EMBL" id="KAJ9596086.1"/>
    </source>
</evidence>
<protein>
    <submittedName>
        <fullName evidence="1">Uncharacterized protein</fullName>
    </submittedName>
</protein>
<proteinExistence type="predicted"/>
<reference evidence="1" key="1">
    <citation type="journal article" date="2023" name="IScience">
        <title>Live-bearing cockroach genome reveals convergent evolutionary mechanisms linked to viviparity in insects and beyond.</title>
        <authorList>
            <person name="Fouks B."/>
            <person name="Harrison M.C."/>
            <person name="Mikhailova A.A."/>
            <person name="Marchal E."/>
            <person name="English S."/>
            <person name="Carruthers M."/>
            <person name="Jennings E.C."/>
            <person name="Chiamaka E.L."/>
            <person name="Frigard R.A."/>
            <person name="Pippel M."/>
            <person name="Attardo G.M."/>
            <person name="Benoit J.B."/>
            <person name="Bornberg-Bauer E."/>
            <person name="Tobe S.S."/>
        </authorList>
    </citation>
    <scope>NUCLEOTIDE SEQUENCE</scope>
    <source>
        <strain evidence="1">Stay&amp;Tobe</strain>
    </source>
</reference>
<gene>
    <name evidence="1" type="ORF">L9F63_012730</name>
</gene>
<evidence type="ECO:0000313" key="2">
    <source>
        <dbReference type="Proteomes" id="UP001233999"/>
    </source>
</evidence>
<keyword evidence="2" id="KW-1185">Reference proteome</keyword>
<dbReference type="Proteomes" id="UP001233999">
    <property type="component" value="Unassembled WGS sequence"/>
</dbReference>
<name>A0AAD8ACF1_DIPPU</name>
<reference evidence="1" key="2">
    <citation type="submission" date="2023-05" db="EMBL/GenBank/DDBJ databases">
        <authorList>
            <person name="Fouks B."/>
        </authorList>
    </citation>
    <scope>NUCLEOTIDE SEQUENCE</scope>
    <source>
        <strain evidence="1">Stay&amp;Tobe</strain>
        <tissue evidence="1">Testes</tissue>
    </source>
</reference>
<organism evidence="1 2">
    <name type="scientific">Diploptera punctata</name>
    <name type="common">Pacific beetle cockroach</name>
    <dbReference type="NCBI Taxonomy" id="6984"/>
    <lineage>
        <taxon>Eukaryota</taxon>
        <taxon>Metazoa</taxon>
        <taxon>Ecdysozoa</taxon>
        <taxon>Arthropoda</taxon>
        <taxon>Hexapoda</taxon>
        <taxon>Insecta</taxon>
        <taxon>Pterygota</taxon>
        <taxon>Neoptera</taxon>
        <taxon>Polyneoptera</taxon>
        <taxon>Dictyoptera</taxon>
        <taxon>Blattodea</taxon>
        <taxon>Blaberoidea</taxon>
        <taxon>Blaberidae</taxon>
        <taxon>Diplopterinae</taxon>
        <taxon>Diploptera</taxon>
    </lineage>
</organism>
<sequence length="124" mass="14696">EHITNDEAFDKTETLFFLYVTSYLLNLVGQYGRSIWIIYFQPLEFNIVEPCGHRMFFVSKIIITSNLSKRLCFSEKNSTRCENSLEKLICGDFSHYEQEEAKLSILNENNRDHDTYLTHENHFT</sequence>
<dbReference type="EMBL" id="JASPKZ010002296">
    <property type="protein sequence ID" value="KAJ9596086.1"/>
    <property type="molecule type" value="Genomic_DNA"/>
</dbReference>
<feature type="non-terminal residue" evidence="1">
    <location>
        <position position="1"/>
    </location>
</feature>
<feature type="non-terminal residue" evidence="1">
    <location>
        <position position="124"/>
    </location>
</feature>
<dbReference type="AlphaFoldDB" id="A0AAD8ACF1"/>
<comment type="caution">
    <text evidence="1">The sequence shown here is derived from an EMBL/GenBank/DDBJ whole genome shotgun (WGS) entry which is preliminary data.</text>
</comment>
<accession>A0AAD8ACF1</accession>